<keyword evidence="2" id="KW-1185">Reference proteome</keyword>
<protein>
    <submittedName>
        <fullName evidence="1">Uncharacterized protein</fullName>
    </submittedName>
</protein>
<dbReference type="EMBL" id="WHWC01000008">
    <property type="protein sequence ID" value="KAG8377805.1"/>
    <property type="molecule type" value="Genomic_DNA"/>
</dbReference>
<organism evidence="1 2">
    <name type="scientific">Buddleja alternifolia</name>
    <dbReference type="NCBI Taxonomy" id="168488"/>
    <lineage>
        <taxon>Eukaryota</taxon>
        <taxon>Viridiplantae</taxon>
        <taxon>Streptophyta</taxon>
        <taxon>Embryophyta</taxon>
        <taxon>Tracheophyta</taxon>
        <taxon>Spermatophyta</taxon>
        <taxon>Magnoliopsida</taxon>
        <taxon>eudicotyledons</taxon>
        <taxon>Gunneridae</taxon>
        <taxon>Pentapetalae</taxon>
        <taxon>asterids</taxon>
        <taxon>lamiids</taxon>
        <taxon>Lamiales</taxon>
        <taxon>Scrophulariaceae</taxon>
        <taxon>Buddlejeae</taxon>
        <taxon>Buddleja</taxon>
    </lineage>
</organism>
<proteinExistence type="predicted"/>
<evidence type="ECO:0000313" key="1">
    <source>
        <dbReference type="EMBL" id="KAG8377805.1"/>
    </source>
</evidence>
<sequence length="92" mass="10382">MDICEVCPEKLPNYEEKIKNSNGEHLFTQMRRFAILLPRVVAELMLSGGDLSSSSKGKHGILDESDWMEVIKACSNSSSLLYNSVWTIVFRS</sequence>
<reference evidence="1" key="1">
    <citation type="submission" date="2019-10" db="EMBL/GenBank/DDBJ databases">
        <authorList>
            <person name="Zhang R."/>
            <person name="Pan Y."/>
            <person name="Wang J."/>
            <person name="Ma R."/>
            <person name="Yu S."/>
        </authorList>
    </citation>
    <scope>NUCLEOTIDE SEQUENCE</scope>
    <source>
        <strain evidence="1">LA-IB0</strain>
        <tissue evidence="1">Leaf</tissue>
    </source>
</reference>
<comment type="caution">
    <text evidence="1">The sequence shown here is derived from an EMBL/GenBank/DDBJ whole genome shotgun (WGS) entry which is preliminary data.</text>
</comment>
<dbReference type="AlphaFoldDB" id="A0AAV6XFG8"/>
<name>A0AAV6XFG8_9LAMI</name>
<dbReference type="Proteomes" id="UP000826271">
    <property type="component" value="Unassembled WGS sequence"/>
</dbReference>
<accession>A0AAV6XFG8</accession>
<gene>
    <name evidence="1" type="ORF">BUALT_Bualt08G0071800</name>
</gene>
<evidence type="ECO:0000313" key="2">
    <source>
        <dbReference type="Proteomes" id="UP000826271"/>
    </source>
</evidence>